<evidence type="ECO:0000313" key="5">
    <source>
        <dbReference type="Proteomes" id="UP000198741"/>
    </source>
</evidence>
<proteinExistence type="predicted"/>
<feature type="domain" description="N-acetyltransferase" evidence="3">
    <location>
        <begin position="18"/>
        <end position="190"/>
    </location>
</feature>
<dbReference type="OrthoDB" id="3572254at2"/>
<dbReference type="InterPro" id="IPR050832">
    <property type="entry name" value="Bact_Acetyltransf"/>
</dbReference>
<evidence type="ECO:0000259" key="3">
    <source>
        <dbReference type="PROSITE" id="PS51186"/>
    </source>
</evidence>
<dbReference type="InterPro" id="IPR016181">
    <property type="entry name" value="Acyl_CoA_acyltransferase"/>
</dbReference>
<protein>
    <submittedName>
        <fullName evidence="4">Ribosomal protein S18 acetylase RimI</fullName>
    </submittedName>
</protein>
<keyword evidence="1" id="KW-0808">Transferase</keyword>
<name>A0A1H0HWD3_9ACTN</name>
<dbReference type="EMBL" id="LT629710">
    <property type="protein sequence ID" value="SDO23071.1"/>
    <property type="molecule type" value="Genomic_DNA"/>
</dbReference>
<dbReference type="InterPro" id="IPR000182">
    <property type="entry name" value="GNAT_dom"/>
</dbReference>
<dbReference type="Proteomes" id="UP000198741">
    <property type="component" value="Chromosome I"/>
</dbReference>
<accession>A0A1H0HWD3</accession>
<sequence length="190" mass="20274">MSEHPLLAAGHRASDQPVEIRRVGPGGEMASDNAFALALLNLWHSVSEAGGAVGFTPPVDRVAVGGAVATVIEDLRSGRVRAVAAVRGRDVIGFASIRPGRQTQSHTGSITQVMVSPGSQGTGIGRRLVEAVLELAAEMTLERVQLRVRDGVGLAEFYGRFGFREVGRLPNWIRVAPGDDRDEVLLVKEF</sequence>
<keyword evidence="2" id="KW-0012">Acyltransferase</keyword>
<dbReference type="AlphaFoldDB" id="A0A1H0HWD3"/>
<evidence type="ECO:0000256" key="1">
    <source>
        <dbReference type="ARBA" id="ARBA00022679"/>
    </source>
</evidence>
<dbReference type="PROSITE" id="PS51186">
    <property type="entry name" value="GNAT"/>
    <property type="match status" value="1"/>
</dbReference>
<dbReference type="GO" id="GO:0016747">
    <property type="term" value="F:acyltransferase activity, transferring groups other than amino-acyl groups"/>
    <property type="evidence" value="ECO:0007669"/>
    <property type="project" value="InterPro"/>
</dbReference>
<dbReference type="Gene3D" id="3.40.630.30">
    <property type="match status" value="1"/>
</dbReference>
<dbReference type="GO" id="GO:0005840">
    <property type="term" value="C:ribosome"/>
    <property type="evidence" value="ECO:0007669"/>
    <property type="project" value="UniProtKB-KW"/>
</dbReference>
<organism evidence="4 5">
    <name type="scientific">Nakamurella panacisegetis</name>
    <dbReference type="NCBI Taxonomy" id="1090615"/>
    <lineage>
        <taxon>Bacteria</taxon>
        <taxon>Bacillati</taxon>
        <taxon>Actinomycetota</taxon>
        <taxon>Actinomycetes</taxon>
        <taxon>Nakamurellales</taxon>
        <taxon>Nakamurellaceae</taxon>
        <taxon>Nakamurella</taxon>
    </lineage>
</organism>
<dbReference type="PANTHER" id="PTHR43877:SF2">
    <property type="entry name" value="AMINOALKYLPHOSPHONATE N-ACETYLTRANSFERASE-RELATED"/>
    <property type="match status" value="1"/>
</dbReference>
<dbReference type="CDD" id="cd04301">
    <property type="entry name" value="NAT_SF"/>
    <property type="match status" value="1"/>
</dbReference>
<gene>
    <name evidence="4" type="ORF">SAMN04515671_0229</name>
</gene>
<keyword evidence="4" id="KW-0687">Ribonucleoprotein</keyword>
<dbReference type="STRING" id="1090615.SAMN04515671_0229"/>
<evidence type="ECO:0000256" key="2">
    <source>
        <dbReference type="ARBA" id="ARBA00023315"/>
    </source>
</evidence>
<reference evidence="4 5" key="1">
    <citation type="submission" date="2016-10" db="EMBL/GenBank/DDBJ databases">
        <authorList>
            <person name="de Groot N.N."/>
        </authorList>
    </citation>
    <scope>NUCLEOTIDE SEQUENCE [LARGE SCALE GENOMIC DNA]</scope>
    <source>
        <strain evidence="5">P4-7,KCTC 19426,CECT 7604</strain>
    </source>
</reference>
<keyword evidence="4" id="KW-0689">Ribosomal protein</keyword>
<evidence type="ECO:0000313" key="4">
    <source>
        <dbReference type="EMBL" id="SDO23071.1"/>
    </source>
</evidence>
<dbReference type="PANTHER" id="PTHR43877">
    <property type="entry name" value="AMINOALKYLPHOSPHONATE N-ACETYLTRANSFERASE-RELATED-RELATED"/>
    <property type="match status" value="1"/>
</dbReference>
<keyword evidence="5" id="KW-1185">Reference proteome</keyword>
<dbReference type="RefSeq" id="WP_090474169.1">
    <property type="nucleotide sequence ID" value="NZ_LT629710.1"/>
</dbReference>
<dbReference type="SUPFAM" id="SSF55729">
    <property type="entry name" value="Acyl-CoA N-acyltransferases (Nat)"/>
    <property type="match status" value="1"/>
</dbReference>
<dbReference type="Pfam" id="PF00583">
    <property type="entry name" value="Acetyltransf_1"/>
    <property type="match status" value="1"/>
</dbReference>